<feature type="transmembrane region" description="Helical" evidence="1">
    <location>
        <begin position="175"/>
        <end position="192"/>
    </location>
</feature>
<dbReference type="Proteomes" id="UP000260841">
    <property type="component" value="Unassembled WGS sequence"/>
</dbReference>
<evidence type="ECO:0000256" key="1">
    <source>
        <dbReference type="SAM" id="Phobius"/>
    </source>
</evidence>
<dbReference type="GeneID" id="92863323"/>
<accession>A0A3E5EHT0</accession>
<evidence type="ECO:0008006" key="4">
    <source>
        <dbReference type="Google" id="ProtNLM"/>
    </source>
</evidence>
<feature type="transmembrane region" description="Helical" evidence="1">
    <location>
        <begin position="143"/>
        <end position="168"/>
    </location>
</feature>
<feature type="transmembrane region" description="Helical" evidence="1">
    <location>
        <begin position="228"/>
        <end position="248"/>
    </location>
</feature>
<feature type="transmembrane region" description="Helical" evidence="1">
    <location>
        <begin position="104"/>
        <end position="123"/>
    </location>
</feature>
<gene>
    <name evidence="2" type="ORF">DXB36_13625</name>
</gene>
<feature type="transmembrane region" description="Helical" evidence="1">
    <location>
        <begin position="12"/>
        <end position="41"/>
    </location>
</feature>
<organism evidence="2 3">
    <name type="scientific">Dorea formicigenerans</name>
    <dbReference type="NCBI Taxonomy" id="39486"/>
    <lineage>
        <taxon>Bacteria</taxon>
        <taxon>Bacillati</taxon>
        <taxon>Bacillota</taxon>
        <taxon>Clostridia</taxon>
        <taxon>Lachnospirales</taxon>
        <taxon>Lachnospiraceae</taxon>
        <taxon>Dorea</taxon>
    </lineage>
</organism>
<comment type="caution">
    <text evidence="2">The sequence shown here is derived from an EMBL/GenBank/DDBJ whole genome shotgun (WGS) entry which is preliminary data.</text>
</comment>
<proteinExistence type="predicted"/>
<evidence type="ECO:0000313" key="2">
    <source>
        <dbReference type="EMBL" id="RGN88398.1"/>
    </source>
</evidence>
<dbReference type="RefSeq" id="WP_005336055.1">
    <property type="nucleotide sequence ID" value="NZ_CP102279.1"/>
</dbReference>
<keyword evidence="1" id="KW-0812">Transmembrane</keyword>
<dbReference type="EMBL" id="QSVB01000018">
    <property type="protein sequence ID" value="RGN88398.1"/>
    <property type="molecule type" value="Genomic_DNA"/>
</dbReference>
<keyword evidence="1" id="KW-0472">Membrane</keyword>
<feature type="transmembrane region" description="Helical" evidence="1">
    <location>
        <begin position="198"/>
        <end position="216"/>
    </location>
</feature>
<name>A0A3E5EHT0_9FIRM</name>
<dbReference type="AlphaFoldDB" id="A0A3E5EHT0"/>
<sequence length="406" mass="46371">MQLEKGIVGKIVWGLLFLFSLNLFNQSSLILMLLFGFIVIMDKGKIYYCSKDSMFYLLIIFAVTFFLFAAQNGISTGISAFGCPMSYYIGKRMITKQNELQIKSIAILLVTGMTCHAFVNFFYELIRFGGINSSGTHYDFFSLGAVTSATGAATYLTLFAGVIFYIILESDSLKKWIIGLIMIVIAFAYDMILGGRSFFALTAAAFVISMIIYVLYQETTKEKLVAFRKMLLVFIVLFVVGMIVYTVYKEEITNIFESTYLFHRISYANIAESQDLFSFFKTTDRGDVRNQYIKLMWDYPFGGRKILAKVGLYAHELWLDIFDSAGIVPYILMWVISIQITVNNIQYVLCRQTTLKNRVLIVGITVAVTVQFFFEPILTGCRALLFSYFLICGMVKRQMKFFKEEV</sequence>
<keyword evidence="1" id="KW-1133">Transmembrane helix</keyword>
<reference evidence="2 3" key="1">
    <citation type="submission" date="2018-08" db="EMBL/GenBank/DDBJ databases">
        <title>A genome reference for cultivated species of the human gut microbiota.</title>
        <authorList>
            <person name="Zou Y."/>
            <person name="Xue W."/>
            <person name="Luo G."/>
        </authorList>
    </citation>
    <scope>NUCLEOTIDE SEQUENCE [LARGE SCALE GENOMIC DNA]</scope>
    <source>
        <strain evidence="2 3">OM03-2</strain>
    </source>
</reference>
<feature type="transmembrane region" description="Helical" evidence="1">
    <location>
        <begin position="53"/>
        <end position="83"/>
    </location>
</feature>
<protein>
    <recommendedName>
        <fullName evidence="4">O-antigen ligase domain-containing protein</fullName>
    </recommendedName>
</protein>
<feature type="transmembrane region" description="Helical" evidence="1">
    <location>
        <begin position="357"/>
        <end position="374"/>
    </location>
</feature>
<feature type="transmembrane region" description="Helical" evidence="1">
    <location>
        <begin position="327"/>
        <end position="345"/>
    </location>
</feature>
<evidence type="ECO:0000313" key="3">
    <source>
        <dbReference type="Proteomes" id="UP000260841"/>
    </source>
</evidence>